<comment type="subunit">
    <text evidence="7">The basal body constitutes a major portion of the flagellar organelle and consists of four rings (L,P,S, and M) mounted on a central rod.</text>
</comment>
<comment type="caution">
    <text evidence="8">The sequence shown here is derived from an EMBL/GenBank/DDBJ whole genome shotgun (WGS) entry which is preliminary data.</text>
</comment>
<keyword evidence="7" id="KW-0449">Lipoprotein</keyword>
<keyword evidence="3 7" id="KW-0732">Signal</keyword>
<evidence type="ECO:0000256" key="4">
    <source>
        <dbReference type="ARBA" id="ARBA00023136"/>
    </source>
</evidence>
<dbReference type="Proteomes" id="UP000478183">
    <property type="component" value="Unassembled WGS sequence"/>
</dbReference>
<dbReference type="InterPro" id="IPR000527">
    <property type="entry name" value="Flag_Lring"/>
</dbReference>
<dbReference type="PANTHER" id="PTHR34933:SF1">
    <property type="entry name" value="FLAGELLAR L-RING PROTEIN"/>
    <property type="match status" value="1"/>
</dbReference>
<keyword evidence="8" id="KW-0969">Cilium</keyword>
<keyword evidence="5 7" id="KW-0975">Bacterial flagellum</keyword>
<comment type="subcellular location">
    <subcellularLocation>
        <location evidence="7">Cell outer membrane</location>
        <topology evidence="7">Lipid-anchor</topology>
    </subcellularLocation>
    <subcellularLocation>
        <location evidence="7">Bacterial flagellum basal body</location>
    </subcellularLocation>
</comment>
<evidence type="ECO:0000313" key="9">
    <source>
        <dbReference type="Proteomes" id="UP000478183"/>
    </source>
</evidence>
<keyword evidence="8" id="KW-0966">Cell projection</keyword>
<evidence type="ECO:0000256" key="2">
    <source>
        <dbReference type="ARBA" id="ARBA00006929"/>
    </source>
</evidence>
<evidence type="ECO:0000256" key="1">
    <source>
        <dbReference type="ARBA" id="ARBA00002591"/>
    </source>
</evidence>
<dbReference type="PRINTS" id="PR01008">
    <property type="entry name" value="FLGLRINGFLGH"/>
</dbReference>
<dbReference type="AlphaFoldDB" id="A0A6L6JA79"/>
<dbReference type="RefSeq" id="WP_155096271.1">
    <property type="nucleotide sequence ID" value="NZ_WMIE01000009.1"/>
</dbReference>
<gene>
    <name evidence="7 8" type="primary">flgH</name>
    <name evidence="8" type="ORF">GL286_14355</name>
</gene>
<organism evidence="8 9">
    <name type="scientific">Paracoccus aestuariivivens</name>
    <dbReference type="NCBI Taxonomy" id="1820333"/>
    <lineage>
        <taxon>Bacteria</taxon>
        <taxon>Pseudomonadati</taxon>
        <taxon>Pseudomonadota</taxon>
        <taxon>Alphaproteobacteria</taxon>
        <taxon>Rhodobacterales</taxon>
        <taxon>Paracoccaceae</taxon>
        <taxon>Paracoccus</taxon>
    </lineage>
</organism>
<evidence type="ECO:0000256" key="3">
    <source>
        <dbReference type="ARBA" id="ARBA00022729"/>
    </source>
</evidence>
<dbReference type="GO" id="GO:0009427">
    <property type="term" value="C:bacterial-type flagellum basal body, distal rod, L ring"/>
    <property type="evidence" value="ECO:0007669"/>
    <property type="project" value="InterPro"/>
</dbReference>
<dbReference type="OrthoDB" id="9789227at2"/>
<dbReference type="GO" id="GO:0003774">
    <property type="term" value="F:cytoskeletal motor activity"/>
    <property type="evidence" value="ECO:0007669"/>
    <property type="project" value="InterPro"/>
</dbReference>
<sequence length="250" mass="26922">MSRNKRNLPRLLLGGLAVATGLSACGRADHLGRQPSMTNPEQSAEFQAMVAPDAMLTGLPEQNETSASLWTTSQNSLVADRRASTRGDILTVVIEIDDRAEIQNSSGRSRSASDKVSIPALAGLPQRAASVLPEGASMDELVEADSSSTFKGSGNISRRDKMTLRVAATVVEKMPNGVLRIEGSQEVRVNFEVRVLTVSGFVRPSDIGRKNEVAYDRIAGARISYGGRGHINDVQQPRYGQQVADMILPY</sequence>
<evidence type="ECO:0000256" key="5">
    <source>
        <dbReference type="ARBA" id="ARBA00023143"/>
    </source>
</evidence>
<name>A0A6L6JA79_9RHOB</name>
<comment type="function">
    <text evidence="1 7">Assembles around the rod to form the L-ring and probably protects the motor/basal body from shearing forces during rotation.</text>
</comment>
<reference evidence="8 9" key="1">
    <citation type="submission" date="2019-11" db="EMBL/GenBank/DDBJ databases">
        <authorList>
            <person name="Dong K."/>
        </authorList>
    </citation>
    <scope>NUCLEOTIDE SEQUENCE [LARGE SCALE GENOMIC DNA]</scope>
    <source>
        <strain evidence="8 9">NBRC 111993</strain>
    </source>
</reference>
<dbReference type="GO" id="GO:0071973">
    <property type="term" value="P:bacterial-type flagellum-dependent cell motility"/>
    <property type="evidence" value="ECO:0007669"/>
    <property type="project" value="InterPro"/>
</dbReference>
<evidence type="ECO:0000313" key="8">
    <source>
        <dbReference type="EMBL" id="MTH78910.1"/>
    </source>
</evidence>
<dbReference type="NCBIfam" id="NF001305">
    <property type="entry name" value="PRK00249.1-5"/>
    <property type="match status" value="1"/>
</dbReference>
<dbReference type="PROSITE" id="PS51257">
    <property type="entry name" value="PROKAR_LIPOPROTEIN"/>
    <property type="match status" value="1"/>
</dbReference>
<comment type="similarity">
    <text evidence="2 7">Belongs to the FlgH family.</text>
</comment>
<dbReference type="HAMAP" id="MF_00415">
    <property type="entry name" value="FlgH"/>
    <property type="match status" value="1"/>
</dbReference>
<dbReference type="EMBL" id="WMIE01000009">
    <property type="protein sequence ID" value="MTH78910.1"/>
    <property type="molecule type" value="Genomic_DNA"/>
</dbReference>
<proteinExistence type="inferred from homology"/>
<keyword evidence="8" id="KW-0282">Flagellum</keyword>
<evidence type="ECO:0000256" key="7">
    <source>
        <dbReference type="HAMAP-Rule" id="MF_00415"/>
    </source>
</evidence>
<accession>A0A6L6JA79</accession>
<keyword evidence="4 7" id="KW-0472">Membrane</keyword>
<dbReference type="Pfam" id="PF02107">
    <property type="entry name" value="FlgH"/>
    <property type="match status" value="1"/>
</dbReference>
<protein>
    <recommendedName>
        <fullName evidence="7">Flagellar L-ring protein</fullName>
    </recommendedName>
    <alternativeName>
        <fullName evidence="7">Basal body L-ring protein</fullName>
    </alternativeName>
</protein>
<evidence type="ECO:0000256" key="6">
    <source>
        <dbReference type="ARBA" id="ARBA00023237"/>
    </source>
</evidence>
<keyword evidence="6 7" id="KW-0998">Cell outer membrane</keyword>
<keyword evidence="9" id="KW-1185">Reference proteome</keyword>
<dbReference type="PANTHER" id="PTHR34933">
    <property type="entry name" value="FLAGELLAR L-RING PROTEIN"/>
    <property type="match status" value="1"/>
</dbReference>
<dbReference type="GO" id="GO:0009279">
    <property type="term" value="C:cell outer membrane"/>
    <property type="evidence" value="ECO:0007669"/>
    <property type="project" value="UniProtKB-SubCell"/>
</dbReference>